<dbReference type="PANTHER" id="PTHR46558">
    <property type="entry name" value="TRACRIPTIONAL REGULATORY PROTEIN-RELATED-RELATED"/>
    <property type="match status" value="1"/>
</dbReference>
<dbReference type="Pfam" id="PF01381">
    <property type="entry name" value="HTH_3"/>
    <property type="match status" value="1"/>
</dbReference>
<comment type="caution">
    <text evidence="3">The sequence shown here is derived from an EMBL/GenBank/DDBJ whole genome shotgun (WGS) entry which is preliminary data.</text>
</comment>
<proteinExistence type="predicted"/>
<evidence type="ECO:0000256" key="1">
    <source>
        <dbReference type="ARBA" id="ARBA00023125"/>
    </source>
</evidence>
<keyword evidence="1" id="KW-0238">DNA-binding</keyword>
<dbReference type="InterPro" id="IPR010982">
    <property type="entry name" value="Lambda_DNA-bd_dom_sf"/>
</dbReference>
<feature type="domain" description="HTH cro/C1-type" evidence="2">
    <location>
        <begin position="8"/>
        <end position="62"/>
    </location>
</feature>
<dbReference type="GO" id="GO:0003677">
    <property type="term" value="F:DNA binding"/>
    <property type="evidence" value="ECO:0007669"/>
    <property type="project" value="UniProtKB-KW"/>
</dbReference>
<gene>
    <name evidence="3" type="ORF">G5B47_22945</name>
</gene>
<dbReference type="SUPFAM" id="SSF47413">
    <property type="entry name" value="lambda repressor-like DNA-binding domains"/>
    <property type="match status" value="1"/>
</dbReference>
<reference evidence="3 4" key="1">
    <citation type="submission" date="2020-02" db="EMBL/GenBank/DDBJ databases">
        <authorList>
            <person name="Gao J."/>
            <person name="Sun J."/>
        </authorList>
    </citation>
    <scope>NUCLEOTIDE SEQUENCE [LARGE SCALE GENOMIC DNA]</scope>
    <source>
        <strain evidence="3 4">7124</strain>
    </source>
</reference>
<keyword evidence="4" id="KW-1185">Reference proteome</keyword>
<dbReference type="InterPro" id="IPR001387">
    <property type="entry name" value="Cro/C1-type_HTH"/>
</dbReference>
<evidence type="ECO:0000259" key="2">
    <source>
        <dbReference type="PROSITE" id="PS50943"/>
    </source>
</evidence>
<dbReference type="Proteomes" id="UP000480151">
    <property type="component" value="Unassembled WGS sequence"/>
</dbReference>
<name>A0A6M1PT83_9BACL</name>
<dbReference type="EMBL" id="JAAKGU010000014">
    <property type="protein sequence ID" value="NGM85265.1"/>
    <property type="molecule type" value="Genomic_DNA"/>
</dbReference>
<dbReference type="SMART" id="SM00530">
    <property type="entry name" value="HTH_XRE"/>
    <property type="match status" value="1"/>
</dbReference>
<protein>
    <submittedName>
        <fullName evidence="3">Helix-turn-helix transcriptional regulator</fullName>
    </submittedName>
</protein>
<dbReference type="PANTHER" id="PTHR46558:SF11">
    <property type="entry name" value="HTH-TYPE TRANSCRIPTIONAL REGULATOR XRE"/>
    <property type="match status" value="1"/>
</dbReference>
<accession>A0A6M1PT83</accession>
<sequence>MLILGERIKTSRISRGWTQEELAGKIDTTKHVISNWERNKGNPDPEQITALANAFEVSADYLLGLSNFPEPHFRDPFGQISLMPAIDYSFVKGSTWDLLKLLSSGISLTVEGNEIALKDKKLIATIIEAILTRSNEDACGVIEEPLISLTNTDQDSQLF</sequence>
<dbReference type="PROSITE" id="PS50943">
    <property type="entry name" value="HTH_CROC1"/>
    <property type="match status" value="1"/>
</dbReference>
<dbReference type="RefSeq" id="WP_165103390.1">
    <property type="nucleotide sequence ID" value="NZ_JAAKGU010000014.1"/>
</dbReference>
<evidence type="ECO:0000313" key="4">
    <source>
        <dbReference type="Proteomes" id="UP000480151"/>
    </source>
</evidence>
<dbReference type="AlphaFoldDB" id="A0A6M1PT83"/>
<dbReference type="Gene3D" id="1.10.260.40">
    <property type="entry name" value="lambda repressor-like DNA-binding domains"/>
    <property type="match status" value="1"/>
</dbReference>
<evidence type="ECO:0000313" key="3">
    <source>
        <dbReference type="EMBL" id="NGM85265.1"/>
    </source>
</evidence>
<dbReference type="CDD" id="cd00093">
    <property type="entry name" value="HTH_XRE"/>
    <property type="match status" value="1"/>
</dbReference>
<organism evidence="3 4">
    <name type="scientific">Paenibacillus apii</name>
    <dbReference type="NCBI Taxonomy" id="1850370"/>
    <lineage>
        <taxon>Bacteria</taxon>
        <taxon>Bacillati</taxon>
        <taxon>Bacillota</taxon>
        <taxon>Bacilli</taxon>
        <taxon>Bacillales</taxon>
        <taxon>Paenibacillaceae</taxon>
        <taxon>Paenibacillus</taxon>
    </lineage>
</organism>